<proteinExistence type="predicted"/>
<gene>
    <name evidence="1" type="ORF">SDC9_204012</name>
</gene>
<reference evidence="1" key="1">
    <citation type="submission" date="2019-08" db="EMBL/GenBank/DDBJ databases">
        <authorList>
            <person name="Kucharzyk K."/>
            <person name="Murdoch R.W."/>
            <person name="Higgins S."/>
            <person name="Loffler F."/>
        </authorList>
    </citation>
    <scope>NUCLEOTIDE SEQUENCE</scope>
</reference>
<dbReference type="SUPFAM" id="SSF75169">
    <property type="entry name" value="DsrEFH-like"/>
    <property type="match status" value="1"/>
</dbReference>
<dbReference type="InterPro" id="IPR027396">
    <property type="entry name" value="DsrEFH-like"/>
</dbReference>
<organism evidence="1">
    <name type="scientific">bioreactor metagenome</name>
    <dbReference type="NCBI Taxonomy" id="1076179"/>
    <lineage>
        <taxon>unclassified sequences</taxon>
        <taxon>metagenomes</taxon>
        <taxon>ecological metagenomes</taxon>
    </lineage>
</organism>
<dbReference type="InterPro" id="IPR003787">
    <property type="entry name" value="Sulphur_relay_DsrE/F-like"/>
</dbReference>
<comment type="caution">
    <text evidence="1">The sequence shown here is derived from an EMBL/GenBank/DDBJ whole genome shotgun (WGS) entry which is preliminary data.</text>
</comment>
<dbReference type="EMBL" id="VSSQ01126537">
    <property type="protein sequence ID" value="MPN56324.1"/>
    <property type="molecule type" value="Genomic_DNA"/>
</dbReference>
<dbReference type="AlphaFoldDB" id="A0A645J779"/>
<name>A0A645J779_9ZZZZ</name>
<dbReference type="InterPro" id="IPR019870">
    <property type="entry name" value="Se_metab_YedF"/>
</dbReference>
<dbReference type="NCBIfam" id="TIGR03527">
    <property type="entry name" value="selenium_YedF"/>
    <property type="match status" value="1"/>
</dbReference>
<sequence length="88" mass="9658">MKAYIYALTETTKKPKTLLFINSGVFLTTEGSEVLESLEVLEAHGVEICSCGACLNFYDLTDQLKIGTISNMYALATKMNEASNTIKI</sequence>
<accession>A0A645J779</accession>
<protein>
    <submittedName>
        <fullName evidence="1">Uncharacterized protein</fullName>
    </submittedName>
</protein>
<evidence type="ECO:0000313" key="1">
    <source>
        <dbReference type="EMBL" id="MPN56324.1"/>
    </source>
</evidence>
<dbReference type="Pfam" id="PF02635">
    <property type="entry name" value="DsrE"/>
    <property type="match status" value="1"/>
</dbReference>